<dbReference type="Gene3D" id="1.10.287.130">
    <property type="match status" value="1"/>
</dbReference>
<dbReference type="SUPFAM" id="SSF55874">
    <property type="entry name" value="ATPase domain of HSP90 chaperone/DNA topoisomerase II/histidine kinase"/>
    <property type="match status" value="1"/>
</dbReference>
<evidence type="ECO:0000313" key="7">
    <source>
        <dbReference type="Proteomes" id="UP000231632"/>
    </source>
</evidence>
<evidence type="ECO:0000256" key="1">
    <source>
        <dbReference type="ARBA" id="ARBA00000085"/>
    </source>
</evidence>
<comment type="caution">
    <text evidence="6">The sequence shown here is derived from an EMBL/GenBank/DDBJ whole genome shotgun (WGS) entry which is preliminary data.</text>
</comment>
<dbReference type="InterPro" id="IPR036890">
    <property type="entry name" value="HATPase_C_sf"/>
</dbReference>
<accession>A0A1L8CJI1</accession>
<feature type="domain" description="Histidine kinase" evidence="5">
    <location>
        <begin position="35"/>
        <end position="241"/>
    </location>
</feature>
<dbReference type="Pfam" id="PF02518">
    <property type="entry name" value="HATPase_c"/>
    <property type="match status" value="1"/>
</dbReference>
<dbReference type="AlphaFoldDB" id="A0A1L8CJI1"/>
<dbReference type="InterPro" id="IPR005467">
    <property type="entry name" value="His_kinase_dom"/>
</dbReference>
<dbReference type="PRINTS" id="PR00344">
    <property type="entry name" value="BCTRLSENSOR"/>
</dbReference>
<dbReference type="EMBL" id="BDFD01000001">
    <property type="protein sequence ID" value="GAV19082.1"/>
    <property type="molecule type" value="Genomic_DNA"/>
</dbReference>
<protein>
    <recommendedName>
        <fullName evidence="2">histidine kinase</fullName>
        <ecNumber evidence="2">2.7.13.3</ecNumber>
    </recommendedName>
</protein>
<evidence type="ECO:0000256" key="3">
    <source>
        <dbReference type="ARBA" id="ARBA00022553"/>
    </source>
</evidence>
<dbReference type="GO" id="GO:0000155">
    <property type="term" value="F:phosphorelay sensor kinase activity"/>
    <property type="evidence" value="ECO:0007669"/>
    <property type="project" value="InterPro"/>
</dbReference>
<dbReference type="STRING" id="1921010.MMIC_P0011"/>
<dbReference type="InterPro" id="IPR003594">
    <property type="entry name" value="HATPase_dom"/>
</dbReference>
<reference evidence="6 7" key="1">
    <citation type="journal article" date="2017" name="Arch. Microbiol.">
        <title>Mariprofundus micogutta sp. nov., a novel iron-oxidizing zetaproteobacterium isolated from a deep-sea hydrothermal field at the Bayonnaise knoll of the Izu-Ogasawara arc, and a description of Mariprofundales ord. nov. and Zetaproteobacteria classis nov.</title>
        <authorList>
            <person name="Makita H."/>
            <person name="Tanaka E."/>
            <person name="Mitsunobu S."/>
            <person name="Miyazaki M."/>
            <person name="Nunoura T."/>
            <person name="Uematsu K."/>
            <person name="Takaki Y."/>
            <person name="Nishi S."/>
            <person name="Shimamura S."/>
            <person name="Takai K."/>
        </authorList>
    </citation>
    <scope>NUCLEOTIDE SEQUENCE [LARGE SCALE GENOMIC DNA]</scope>
    <source>
        <strain evidence="6 7">ET2</strain>
    </source>
</reference>
<dbReference type="SMART" id="SM00387">
    <property type="entry name" value="HATPase_c"/>
    <property type="match status" value="1"/>
</dbReference>
<dbReference type="Pfam" id="PF00512">
    <property type="entry name" value="HisKA"/>
    <property type="match status" value="1"/>
</dbReference>
<dbReference type="PANTHER" id="PTHR43065:SF42">
    <property type="entry name" value="TWO-COMPONENT SENSOR PPRA"/>
    <property type="match status" value="1"/>
</dbReference>
<name>A0A1L8CJI1_9PROT</name>
<dbReference type="PANTHER" id="PTHR43065">
    <property type="entry name" value="SENSOR HISTIDINE KINASE"/>
    <property type="match status" value="1"/>
</dbReference>
<dbReference type="InterPro" id="IPR003661">
    <property type="entry name" value="HisK_dim/P_dom"/>
</dbReference>
<keyword evidence="7" id="KW-1185">Reference proteome</keyword>
<comment type="catalytic activity">
    <reaction evidence="1">
        <text>ATP + protein L-histidine = ADP + protein N-phospho-L-histidine.</text>
        <dbReference type="EC" id="2.7.13.3"/>
    </reaction>
</comment>
<dbReference type="InterPro" id="IPR004358">
    <property type="entry name" value="Sig_transdc_His_kin-like_C"/>
</dbReference>
<keyword evidence="3" id="KW-0597">Phosphoprotein</keyword>
<gene>
    <name evidence="6" type="ORF">MMIC_P0011</name>
</gene>
<proteinExistence type="predicted"/>
<organism evidence="6 7">
    <name type="scientific">Mariprofundus micogutta</name>
    <dbReference type="NCBI Taxonomy" id="1921010"/>
    <lineage>
        <taxon>Bacteria</taxon>
        <taxon>Pseudomonadati</taxon>
        <taxon>Pseudomonadota</taxon>
        <taxon>Candidatius Mariprofundia</taxon>
        <taxon>Mariprofundales</taxon>
        <taxon>Mariprofundaceae</taxon>
        <taxon>Mariprofundus</taxon>
    </lineage>
</organism>
<evidence type="ECO:0000313" key="6">
    <source>
        <dbReference type="EMBL" id="GAV19082.1"/>
    </source>
</evidence>
<sequence length="245" mass="26830">MTKRKASLSSSENNDDSKDELQNKKVKSLGHFTQGIVHDVRNALHVVLSSTHMIERRTDDPLILHHITSIEKTIERTNGLINRILAFADNRGDQLGVVDLSASIDESVSITLPIFPSSITIEWQRPHEQVHILGSCDQLYQVVSNLLKNAIQAIGDDEGTVLVSLSKSYPWAEIRVKDSGSGIAPEFIDQVCDASFTTKEDGNGFGLANVIDVVKKHGGTMQVLSPEGEGAEFIIVLPLLPELDV</sequence>
<dbReference type="SUPFAM" id="SSF47384">
    <property type="entry name" value="Homodimeric domain of signal transducing histidine kinase"/>
    <property type="match status" value="1"/>
</dbReference>
<feature type="region of interest" description="Disordered" evidence="4">
    <location>
        <begin position="1"/>
        <end position="21"/>
    </location>
</feature>
<dbReference type="InterPro" id="IPR036097">
    <property type="entry name" value="HisK_dim/P_sf"/>
</dbReference>
<dbReference type="EC" id="2.7.13.3" evidence="2"/>
<evidence type="ECO:0000259" key="5">
    <source>
        <dbReference type="PROSITE" id="PS50109"/>
    </source>
</evidence>
<evidence type="ECO:0000256" key="4">
    <source>
        <dbReference type="SAM" id="MobiDB-lite"/>
    </source>
</evidence>
<dbReference type="RefSeq" id="WP_227819270.1">
    <property type="nucleotide sequence ID" value="NZ_BDFD01000001.1"/>
</dbReference>
<dbReference type="Proteomes" id="UP000231632">
    <property type="component" value="Unassembled WGS sequence"/>
</dbReference>
<dbReference type="PROSITE" id="PS50109">
    <property type="entry name" value="HIS_KIN"/>
    <property type="match status" value="1"/>
</dbReference>
<evidence type="ECO:0000256" key="2">
    <source>
        <dbReference type="ARBA" id="ARBA00012438"/>
    </source>
</evidence>
<dbReference type="SMART" id="SM00388">
    <property type="entry name" value="HisKA"/>
    <property type="match status" value="1"/>
</dbReference>
<dbReference type="Gene3D" id="3.30.565.10">
    <property type="entry name" value="Histidine kinase-like ATPase, C-terminal domain"/>
    <property type="match status" value="1"/>
</dbReference>